<reference evidence="7 8" key="1">
    <citation type="submission" date="2024-05" db="EMBL/GenBank/DDBJ databases">
        <title>Haplotype-resolved chromosome-level genome assembly of Huyou (Citrus changshanensis).</title>
        <authorList>
            <person name="Miao C."/>
            <person name="Chen W."/>
            <person name="Wu Y."/>
            <person name="Wang L."/>
            <person name="Zhao S."/>
            <person name="Grierson D."/>
            <person name="Xu C."/>
            <person name="Chen K."/>
        </authorList>
    </citation>
    <scope>NUCLEOTIDE SEQUENCE [LARGE SCALE GENOMIC DNA]</scope>
    <source>
        <strain evidence="7">01-14</strain>
        <tissue evidence="7">Leaf</tissue>
    </source>
</reference>
<evidence type="ECO:0000259" key="5">
    <source>
        <dbReference type="Pfam" id="PF00331"/>
    </source>
</evidence>
<evidence type="ECO:0008006" key="9">
    <source>
        <dbReference type="Google" id="ProtNLM"/>
    </source>
</evidence>
<keyword evidence="4" id="KW-0624">Polysaccharide degradation</keyword>
<comment type="caution">
    <text evidence="7">The sequence shown here is derived from an EMBL/GenBank/DDBJ whole genome shotgun (WGS) entry which is preliminary data.</text>
</comment>
<keyword evidence="8" id="KW-1185">Reference proteome</keyword>
<evidence type="ECO:0000256" key="2">
    <source>
        <dbReference type="ARBA" id="ARBA00022801"/>
    </source>
</evidence>
<dbReference type="Pfam" id="PF00331">
    <property type="entry name" value="Glyco_hydro_10"/>
    <property type="match status" value="1"/>
</dbReference>
<dbReference type="PANTHER" id="PTHR31490:SF2">
    <property type="entry name" value="GLYCOSYL HYDROLASE FAMILY 10 PROTEIN"/>
    <property type="match status" value="1"/>
</dbReference>
<feature type="domain" description="GH10" evidence="5">
    <location>
        <begin position="1"/>
        <end position="87"/>
    </location>
</feature>
<evidence type="ECO:0000256" key="4">
    <source>
        <dbReference type="ARBA" id="ARBA00023326"/>
    </source>
</evidence>
<gene>
    <name evidence="7" type="ORF">WN944_028645</name>
</gene>
<evidence type="ECO:0000256" key="1">
    <source>
        <dbReference type="ARBA" id="ARBA00007495"/>
    </source>
</evidence>
<dbReference type="Proteomes" id="UP001428341">
    <property type="component" value="Unassembled WGS sequence"/>
</dbReference>
<dbReference type="InterPro" id="IPR017853">
    <property type="entry name" value="GH"/>
</dbReference>
<dbReference type="PANTHER" id="PTHR31490">
    <property type="entry name" value="GLYCOSYL HYDROLASE"/>
    <property type="match status" value="1"/>
</dbReference>
<dbReference type="GO" id="GO:0031176">
    <property type="term" value="F:endo-1,4-beta-xylanase activity"/>
    <property type="evidence" value="ECO:0007669"/>
    <property type="project" value="UniProtKB-ARBA"/>
</dbReference>
<dbReference type="InterPro" id="IPR044846">
    <property type="entry name" value="GH10"/>
</dbReference>
<dbReference type="InterPro" id="IPR054722">
    <property type="entry name" value="PolX-like_BBD"/>
</dbReference>
<comment type="similarity">
    <text evidence="1">Belongs to the glycosyl hydrolase 10 (cellulase F) family.</text>
</comment>
<evidence type="ECO:0000259" key="6">
    <source>
        <dbReference type="Pfam" id="PF22936"/>
    </source>
</evidence>
<proteinExistence type="inferred from homology"/>
<accession>A0AAP0LK88</accession>
<dbReference type="Pfam" id="PF22936">
    <property type="entry name" value="Pol_BBD"/>
    <property type="match status" value="1"/>
</dbReference>
<keyword evidence="2" id="KW-0378">Hydrolase</keyword>
<evidence type="ECO:0000313" key="7">
    <source>
        <dbReference type="EMBL" id="KAK9176626.1"/>
    </source>
</evidence>
<dbReference type="GO" id="GO:0000272">
    <property type="term" value="P:polysaccharide catabolic process"/>
    <property type="evidence" value="ECO:0007669"/>
    <property type="project" value="UniProtKB-KW"/>
</dbReference>
<keyword evidence="3" id="KW-0119">Carbohydrate metabolism</keyword>
<dbReference type="InterPro" id="IPR001000">
    <property type="entry name" value="GH10_dom"/>
</dbReference>
<evidence type="ECO:0000313" key="8">
    <source>
        <dbReference type="Proteomes" id="UP001428341"/>
    </source>
</evidence>
<name>A0AAP0LK88_9ROSI</name>
<protein>
    <recommendedName>
        <fullName evidence="9">Endo-1,4-beta-xylanase</fullName>
    </recommendedName>
</protein>
<dbReference type="EMBL" id="JBCGBO010000025">
    <property type="protein sequence ID" value="KAK9176626.1"/>
    <property type="molecule type" value="Genomic_DNA"/>
</dbReference>
<sequence>MKWYSTEQSPGKENYSVPDAMLRLMKQHKIAVRGDNIVAKYQPNWVKSCSQRELKLAAERRIPYVVSKYKRKLIGWDVINENLPNNYFESKGFAGGFNTGGNFNNGGFAGNFNNGNANAGGFGRGGFGGNRKNFAQGGFKAIIQIRDQSKLIWLHLRELLIKVGNGQGLQITHIGNACLYTSFGSCIHLHDILCVPRITKNLISISKLLSDSDITIEFSSDAYFLKDKVKGTLLAQGIVEGGLYKLLSYEESFPHFDTPVFQPKFYGVSLFFSSNLC</sequence>
<feature type="domain" description="Retrovirus-related Pol polyprotein from transposon TNT 1-94-like beta-barrel" evidence="6">
    <location>
        <begin position="161"/>
        <end position="210"/>
    </location>
</feature>
<dbReference type="AlphaFoldDB" id="A0AAP0LK88"/>
<dbReference type="Gene3D" id="3.20.20.80">
    <property type="entry name" value="Glycosidases"/>
    <property type="match status" value="1"/>
</dbReference>
<evidence type="ECO:0000256" key="3">
    <source>
        <dbReference type="ARBA" id="ARBA00023277"/>
    </source>
</evidence>
<dbReference type="SUPFAM" id="SSF51445">
    <property type="entry name" value="(Trans)glycosidases"/>
    <property type="match status" value="1"/>
</dbReference>
<organism evidence="7 8">
    <name type="scientific">Citrus x changshan-huyou</name>
    <dbReference type="NCBI Taxonomy" id="2935761"/>
    <lineage>
        <taxon>Eukaryota</taxon>
        <taxon>Viridiplantae</taxon>
        <taxon>Streptophyta</taxon>
        <taxon>Embryophyta</taxon>
        <taxon>Tracheophyta</taxon>
        <taxon>Spermatophyta</taxon>
        <taxon>Magnoliopsida</taxon>
        <taxon>eudicotyledons</taxon>
        <taxon>Gunneridae</taxon>
        <taxon>Pentapetalae</taxon>
        <taxon>rosids</taxon>
        <taxon>malvids</taxon>
        <taxon>Sapindales</taxon>
        <taxon>Rutaceae</taxon>
        <taxon>Aurantioideae</taxon>
        <taxon>Citrus</taxon>
    </lineage>
</organism>